<keyword evidence="6" id="KW-1185">Reference proteome</keyword>
<dbReference type="Pfam" id="PF25153">
    <property type="entry name" value="TPR_AP5Z1"/>
    <property type="match status" value="1"/>
</dbReference>
<feature type="compositionally biased region" description="Basic residues" evidence="1">
    <location>
        <begin position="1953"/>
        <end position="1969"/>
    </location>
</feature>
<dbReference type="PROSITE" id="PS50994">
    <property type="entry name" value="INTEGRASE"/>
    <property type="match status" value="1"/>
</dbReference>
<feature type="compositionally biased region" description="Gly residues" evidence="1">
    <location>
        <begin position="1089"/>
        <end position="1101"/>
    </location>
</feature>
<dbReference type="InterPro" id="IPR013103">
    <property type="entry name" value="RVT_2"/>
</dbReference>
<dbReference type="Proteomes" id="UP001152797">
    <property type="component" value="Unassembled WGS sequence"/>
</dbReference>
<dbReference type="InterPro" id="IPR001584">
    <property type="entry name" value="Integrase_cat-core"/>
</dbReference>
<dbReference type="EMBL" id="CAMXCT030000345">
    <property type="protein sequence ID" value="CAL4764769.1"/>
    <property type="molecule type" value="Genomic_DNA"/>
</dbReference>
<proteinExistence type="predicted"/>
<feature type="region of interest" description="Disordered" evidence="1">
    <location>
        <begin position="636"/>
        <end position="671"/>
    </location>
</feature>
<feature type="compositionally biased region" description="Polar residues" evidence="1">
    <location>
        <begin position="209"/>
        <end position="219"/>
    </location>
</feature>
<evidence type="ECO:0000313" key="4">
    <source>
        <dbReference type="EMBL" id="CAL1130832.1"/>
    </source>
</evidence>
<evidence type="ECO:0000313" key="6">
    <source>
        <dbReference type="Proteomes" id="UP001152797"/>
    </source>
</evidence>
<dbReference type="InterPro" id="IPR028222">
    <property type="entry name" value="AP5Z1"/>
</dbReference>
<dbReference type="EMBL" id="CAMXCT010000345">
    <property type="protein sequence ID" value="CAI3977457.1"/>
    <property type="molecule type" value="Genomic_DNA"/>
</dbReference>
<feature type="domain" description="Integrase catalytic" evidence="2">
    <location>
        <begin position="1550"/>
        <end position="1734"/>
    </location>
</feature>
<dbReference type="InterPro" id="IPR036397">
    <property type="entry name" value="RNaseH_sf"/>
</dbReference>
<feature type="region of interest" description="Disordered" evidence="1">
    <location>
        <begin position="1906"/>
        <end position="2006"/>
    </location>
</feature>
<feature type="compositionally biased region" description="Basic residues" evidence="1">
    <location>
        <begin position="155"/>
        <end position="165"/>
    </location>
</feature>
<evidence type="ECO:0000256" key="1">
    <source>
        <dbReference type="SAM" id="MobiDB-lite"/>
    </source>
</evidence>
<dbReference type="OrthoDB" id="428549at2759"/>
<dbReference type="GO" id="GO:0003676">
    <property type="term" value="F:nucleic acid binding"/>
    <property type="evidence" value="ECO:0007669"/>
    <property type="project" value="InterPro"/>
</dbReference>
<dbReference type="InterPro" id="IPR056857">
    <property type="entry name" value="TPR_AP5Z1_N"/>
</dbReference>
<feature type="region of interest" description="Disordered" evidence="1">
    <location>
        <begin position="1061"/>
        <end position="1104"/>
    </location>
</feature>
<dbReference type="Pfam" id="PF07727">
    <property type="entry name" value="RVT_2"/>
    <property type="match status" value="1"/>
</dbReference>
<feature type="compositionally biased region" description="Low complexity" evidence="1">
    <location>
        <begin position="642"/>
        <end position="651"/>
    </location>
</feature>
<feature type="compositionally biased region" description="Polar residues" evidence="1">
    <location>
        <begin position="96"/>
        <end position="117"/>
    </location>
</feature>
<feature type="compositionally biased region" description="Basic and acidic residues" evidence="1">
    <location>
        <begin position="959"/>
        <end position="983"/>
    </location>
</feature>
<dbReference type="InterPro" id="IPR012337">
    <property type="entry name" value="RNaseH-like_sf"/>
</dbReference>
<dbReference type="Gene3D" id="3.30.420.10">
    <property type="entry name" value="Ribonuclease H-like superfamily/Ribonuclease H"/>
    <property type="match status" value="1"/>
</dbReference>
<feature type="compositionally biased region" description="Basic and acidic residues" evidence="1">
    <location>
        <begin position="488"/>
        <end position="503"/>
    </location>
</feature>
<dbReference type="GO" id="GO:0015074">
    <property type="term" value="P:DNA integration"/>
    <property type="evidence" value="ECO:0007669"/>
    <property type="project" value="InterPro"/>
</dbReference>
<evidence type="ECO:0000259" key="2">
    <source>
        <dbReference type="PROSITE" id="PS50994"/>
    </source>
</evidence>
<dbReference type="PANTHER" id="PTHR46488:SF1">
    <property type="entry name" value="AP-5 COMPLEX SUBUNIT ZETA-1"/>
    <property type="match status" value="1"/>
</dbReference>
<comment type="caution">
    <text evidence="3">The sequence shown here is derived from an EMBL/GenBank/DDBJ whole genome shotgun (WGS) entry which is preliminary data.</text>
</comment>
<feature type="compositionally biased region" description="Polar residues" evidence="1">
    <location>
        <begin position="1983"/>
        <end position="2006"/>
    </location>
</feature>
<reference evidence="4" key="2">
    <citation type="submission" date="2024-04" db="EMBL/GenBank/DDBJ databases">
        <authorList>
            <person name="Chen Y."/>
            <person name="Shah S."/>
            <person name="Dougan E. K."/>
            <person name="Thang M."/>
            <person name="Chan C."/>
        </authorList>
    </citation>
    <scope>NUCLEOTIDE SEQUENCE [LARGE SCALE GENOMIC DNA]</scope>
</reference>
<protein>
    <submittedName>
        <fullName evidence="5">Retrovirus-related Pol polyprotein from transposon RE1 (Retro element 1) (AtRE1)</fullName>
    </submittedName>
</protein>
<evidence type="ECO:0000313" key="3">
    <source>
        <dbReference type="EMBL" id="CAI3977457.1"/>
    </source>
</evidence>
<feature type="region of interest" description="Disordered" evidence="1">
    <location>
        <begin position="488"/>
        <end position="581"/>
    </location>
</feature>
<feature type="compositionally biased region" description="Acidic residues" evidence="1">
    <location>
        <begin position="541"/>
        <end position="581"/>
    </location>
</feature>
<sequence>MSVGSAEPAHSVGVDPWTSHGFTGQVEEDDDDTTVPSLIPGNETHGPLWVCASCGSPDWRRMGDGYRCSTCGGVQFIDHNNRWNDGLAGSWIFVPSQATPPRTPSTNAPGTPSQMSAAGTPDGDGYDEPNHDRMAESETATDDPSVDTMTLAPRMSRRQRRRAKRTAQGAQPSHGALGDPQAVRGSIVCPDGKAVPSRKVAPAHKDHPSSQVYHNSGSQHDPKVYGHDHHQLGPSEHHGGQDQNGDPWSQPMRRPSETWRDDMLKNLSNAVTKDKYSDWSLEKGPSPGVKYRSGQPPPPPQWHYQNSDLRAFQKWKRRLDVWRLQVSRYLPPREAALQLYVSLKGEMEEELEWVDLRKIDCDTGIDFIIQQLEKPLKTREVYVKRQYLWDFENLQRSQNESVRSFCNRYYRCERSLAAVGVNINAVYDDESRGARLLDRLRLSLEQQRMILVGTNQSLNFDHVKEAAILQFPEHRPAPFVVYHKEFDRNKTDTGKNDRNDQQRPQHGKGGKGSSGKSNAKDKGKGNSGPSFTKSTYLTEIPENEATENDGEEDEKDNQSEAFEDQEEDEDQETPEDDVDPDQADVDLAAHCLTVTARRLAGLKLGRKFSGQGNKSIAQRKADSHCSACGVKGHWKGDPECQDSTNSTSSDSKGNKKGKTSTGPQDGDASKSKIKKVMTVTHSSGSQQQVDPSITNTKTFGTYFTFMVINPNYEIHQIFATSVINFNHYLVLDTACQRTCCSRSWFTSWQAYVADQRFQAKLSECCEPFEFGHGPTQYSTQHAYLPVSFSDESETTFSLLGTCIIETANDIPLLGSNVLLGKKMQATLDLPRQEAYLAAFACSVPIVMINGHLAVDIARFPQHASRSFTWQQFAQLSDEHDADPEFIAANMLKARTLTSTTLEDAERNGPHPCATTMAPALASLHGSTLPGASARQGDDTGSSPANSLKDVAASTGPNGPERERDAVQESHQRMPARDNPEKRQQTRQVLQVPGVRQEMGVGRVKPNMDRAKSVKSAAAAALTILVYSNHMAGQGLHPSSVHGHPDFDSAVEVPRCTTFSCQELHTGDDPRSQAGPWSQSQVREEKQPRSGGGFGGRLGPGGRSQVRLSKTGNTIWLTGHLRACQKLYDREVQAYEALATHYDYKKAGAEVDLLDLVEVFAGKATVTALAPAFGLSAIQPFDKIYGQDLLDPEAVKTLHIAISRYKPLLTLIAWPCTEWSRPLVDLGCDIAEGQMEEDRLFLAENPIRSRIWKEPRVEELRQRPDVFTVENEAGAFGAETSDGQPIQKGHRWITNSPELAELLSFKMTAEQKMYTTPVQGKHTKASGEYCLGLACAILEGLQREARKRNPQRFQQTNKNEVYYLFPFQNTYKKPFTLAEKDDMYKQIEQLVPWNLARVQVAWTPQARRWPDDIPFTHRGCAYRSNQGEFSIGHEDMTSVNFPKQRFAHPVRIAIFFYGNAPEDGDHDMTDLRQGEEQSTERVPGINTDIYFEGGPAITREMRTSIARLHCNLGHAPKAEIVRILAAAGKLDNKILGALDALRCGTCKRLSKPIKPPTSSTAAATRYAGAFGEHLQADIIFIRLLDGSACPVLGMTCTSTNYHTAKALENRTPDHVLQTLHEIWYRPLGLPISIQLDADTAFLGVTQEWHNNLGIEYDIIPTEEAWKLGKIGRRNALMRTLAEKLIDQNGVIDKKHLNEILVAVLHSMNNSTYSYGRSPCQAVFGRLPRPVGDILSDDKSLAISTQPHPEQHALRPELLRAEALSALAQFSASQAVRRALLRKTRHQNDPSHLEPGQAVAFWRQSAEARQHKRGAWCLGRFLAIDPDKKHAWIQVGKNSLKVGTTQLREATGWESWTPTKEDLKMLKQAENTIAAGLWQDETGPAPDEDDTTQMEEDIFRLSMPRATTTTLPTPEQQQHHEAIADDEEAETPQLPPPYNMATVTEFGSNPPTPRGMRRRSRTPNNRLRRQLRPASPDSTMAPADDQSQPPDATMNEQQHQTQPEDTTTKIQPQQYHTYYNNYCFEYFDNGEVGLRPPGFDGSHDNHSTNKPSKQAYTAYLNSNYRKVEMKNVGITHNANQADHSDSDSDLKISNQRTMTRQELKQLDRELPWREIVAMPKMIRDKFVEAAINEYNGWIEWSSIRPLTQKEAKQVYNDPKLRRRILKSRAAYRDKSRGVGEIRAKARVVLIGCCDPDLERLTRDSPTPTRLSECILMSVAASGANGDFNNDGRIWRLWVSDAEKAFLQGDQDTTERSGQPLYMLPPKDPIIIEANVYTAPLYLITSNAYGLPNAPRVWYNKVHKTVTMHNFKQHSFDRCLYYHLGEDNLLDCLLIIHADDVLATYSETFQVNILANMFQWGSVTHVSLETPGEYRGKEITMFEKDGKKCYRVTQKAFISKLTPGSLPTGRLQKPLKLTDEERKEFRSVCGCLQWLAGQCRPELCAPTSLSHKGADTDVHDLKVLYECLDFTKKTPDSGIVYPAVPLNRASTLIAYSDASWSNASNFKSQFGALVMICPAQVSEKTSYGFLVDWKSGRTQRVCRSTLASEACARDEAADRCCFTNLVLTELLYGEPAFRGEMRMNSFLCTDAKSLYDCLVSENPALADRRSMVQVRSVQQNFPPERIRWVPTRLQFSDGLTKADQKLREVLDKDQHIRPMEVQFSRLLTGASLETRKTTSTTLFGVRIVSTSAACNVTEVDGTPTRDFFTCMNNSFDYSEDQLLNVHVFSSLYCWLFYLYQAQLLEARKRQSRDDIVSKLEHYGDKPRCITGSTVFSTFVQA</sequence>
<dbReference type="EMBL" id="CAMXCT020000345">
    <property type="protein sequence ID" value="CAL1130832.1"/>
    <property type="molecule type" value="Genomic_DNA"/>
</dbReference>
<feature type="region of interest" description="Disordered" evidence="1">
    <location>
        <begin position="923"/>
        <end position="990"/>
    </location>
</feature>
<feature type="compositionally biased region" description="Basic and acidic residues" evidence="1">
    <location>
        <begin position="220"/>
        <end position="240"/>
    </location>
</feature>
<organism evidence="3">
    <name type="scientific">Cladocopium goreaui</name>
    <dbReference type="NCBI Taxonomy" id="2562237"/>
    <lineage>
        <taxon>Eukaryota</taxon>
        <taxon>Sar</taxon>
        <taxon>Alveolata</taxon>
        <taxon>Dinophyceae</taxon>
        <taxon>Suessiales</taxon>
        <taxon>Symbiodiniaceae</taxon>
        <taxon>Cladocopium</taxon>
    </lineage>
</organism>
<dbReference type="GO" id="GO:0044599">
    <property type="term" value="C:AP-5 adaptor complex"/>
    <property type="evidence" value="ECO:0007669"/>
    <property type="project" value="InterPro"/>
</dbReference>
<feature type="region of interest" description="Disordered" evidence="1">
    <location>
        <begin position="1"/>
        <end position="33"/>
    </location>
</feature>
<dbReference type="SUPFAM" id="SSF53098">
    <property type="entry name" value="Ribonuclease H-like"/>
    <property type="match status" value="1"/>
</dbReference>
<feature type="region of interest" description="Disordered" evidence="1">
    <location>
        <begin position="94"/>
        <end position="256"/>
    </location>
</feature>
<feature type="region of interest" description="Disordered" evidence="1">
    <location>
        <begin position="274"/>
        <end position="305"/>
    </location>
</feature>
<accession>A0A9P1BQD2</accession>
<dbReference type="PANTHER" id="PTHR46488">
    <property type="entry name" value="AP-5 COMPLEX SUBUNIT ZETA-1"/>
    <property type="match status" value="1"/>
</dbReference>
<evidence type="ECO:0000313" key="5">
    <source>
        <dbReference type="EMBL" id="CAL4764769.1"/>
    </source>
</evidence>
<gene>
    <name evidence="3" type="ORF">C1SCF055_LOCUS5595</name>
</gene>
<name>A0A9P1BQD2_9DINO</name>
<reference evidence="3" key="1">
    <citation type="submission" date="2022-10" db="EMBL/GenBank/DDBJ databases">
        <authorList>
            <person name="Chen Y."/>
            <person name="Dougan E. K."/>
            <person name="Chan C."/>
            <person name="Rhodes N."/>
            <person name="Thang M."/>
        </authorList>
    </citation>
    <scope>NUCLEOTIDE SEQUENCE</scope>
</reference>